<comment type="caution">
    <text evidence="3">The sequence shown here is derived from an EMBL/GenBank/DDBJ whole genome shotgun (WGS) entry which is preliminary data.</text>
</comment>
<evidence type="ECO:0000256" key="2">
    <source>
        <dbReference type="SAM" id="Phobius"/>
    </source>
</evidence>
<evidence type="ECO:0000313" key="4">
    <source>
        <dbReference type="Proteomes" id="UP000683360"/>
    </source>
</evidence>
<feature type="compositionally biased region" description="Basic and acidic residues" evidence="1">
    <location>
        <begin position="718"/>
        <end position="738"/>
    </location>
</feature>
<dbReference type="EMBL" id="CAJPWZ010001208">
    <property type="protein sequence ID" value="CAG2209687.1"/>
    <property type="molecule type" value="Genomic_DNA"/>
</dbReference>
<protein>
    <submittedName>
        <fullName evidence="3">Uncharacterized protein</fullName>
    </submittedName>
</protein>
<reference evidence="3" key="1">
    <citation type="submission" date="2021-03" db="EMBL/GenBank/DDBJ databases">
        <authorList>
            <person name="Bekaert M."/>
        </authorList>
    </citation>
    <scope>NUCLEOTIDE SEQUENCE</scope>
</reference>
<keyword evidence="2" id="KW-0472">Membrane</keyword>
<feature type="transmembrane region" description="Helical" evidence="2">
    <location>
        <begin position="527"/>
        <end position="544"/>
    </location>
</feature>
<sequence length="738" mass="86285">MFKETKDSQQNLCKTAELLTITIELENSTNLPDSLVKDSYLFQPLIWKRISGNHGKGLLQLKPVYEMLSLSLLSYETEEITITLQSKPQGCVENLTELEYERIFRNFLLNFTKENDEICNEHIGEMSGYARFYHECCQYDQHGNMQCNRVLKNKWMQAIQYCTYIVIIIVVLYCPLMIPSSLYDPSYGPQQFVYCLKDSSQMFNYAVKKTCSKNECQGHNKQKDKLISYAKWKGMKKVKDRLKNMNQNERVKVSKMYFSVRTDEMLATNEVPTSLFNELYDLFFKCSIRKQMCVAECCEARICGDCLKRCIRYPLYKLLRFLLRIVLSVTVCLPWIIRICFFYFYEYEVRESRHKAAETRNLLVPWLYYRRCFGGIGQIYKDYNKAVHSILYRVNKRQLNDIATKESKEQENTAFKVIYDGAWQTIGDEVGDKQGKTVKSKDTKHDAQVNNKQDKNNDDHKKEKDRTKYDIDTSDRTLKFKTNSVMLLLDKLDKQYITKTFFFEVCKIKPDGPGPMNKHFVRALRQFGIIILFLIFVTLVVLAFGDSYSMTFSNQLLATLAGGVVPLILMKTNILFAEAEKIDVNELVNRYFSDQDITNETILSNVQKLQKSLQEMKKGGVNENEKIDNKPTEKNVTVDENSHQLKNGEVIVKGVFKKNFNEQIRKDEKWWNIADIDMIEYDELNKMNEGTVDLTFCMCENIRKKYPKNGSEQQSSNDIHDDKDNNTKESKSFIVHVE</sequence>
<feature type="region of interest" description="Disordered" evidence="1">
    <location>
        <begin position="433"/>
        <end position="467"/>
    </location>
</feature>
<keyword evidence="2" id="KW-1133">Transmembrane helix</keyword>
<keyword evidence="2" id="KW-0812">Transmembrane</keyword>
<feature type="transmembrane region" description="Helical" evidence="2">
    <location>
        <begin position="321"/>
        <end position="345"/>
    </location>
</feature>
<dbReference type="OrthoDB" id="6112511at2759"/>
<dbReference type="AlphaFoldDB" id="A0A8S3RSI8"/>
<gene>
    <name evidence="3" type="ORF">MEDL_23803</name>
</gene>
<name>A0A8S3RSI8_MYTED</name>
<organism evidence="3 4">
    <name type="scientific">Mytilus edulis</name>
    <name type="common">Blue mussel</name>
    <dbReference type="NCBI Taxonomy" id="6550"/>
    <lineage>
        <taxon>Eukaryota</taxon>
        <taxon>Metazoa</taxon>
        <taxon>Spiralia</taxon>
        <taxon>Lophotrochozoa</taxon>
        <taxon>Mollusca</taxon>
        <taxon>Bivalvia</taxon>
        <taxon>Autobranchia</taxon>
        <taxon>Pteriomorphia</taxon>
        <taxon>Mytilida</taxon>
        <taxon>Mytiloidea</taxon>
        <taxon>Mytilidae</taxon>
        <taxon>Mytilinae</taxon>
        <taxon>Mytilus</taxon>
    </lineage>
</organism>
<dbReference type="Proteomes" id="UP000683360">
    <property type="component" value="Unassembled WGS sequence"/>
</dbReference>
<feature type="transmembrane region" description="Helical" evidence="2">
    <location>
        <begin position="556"/>
        <end position="576"/>
    </location>
</feature>
<feature type="transmembrane region" description="Helical" evidence="2">
    <location>
        <begin position="158"/>
        <end position="178"/>
    </location>
</feature>
<evidence type="ECO:0000313" key="3">
    <source>
        <dbReference type="EMBL" id="CAG2209687.1"/>
    </source>
</evidence>
<evidence type="ECO:0000256" key="1">
    <source>
        <dbReference type="SAM" id="MobiDB-lite"/>
    </source>
</evidence>
<keyword evidence="4" id="KW-1185">Reference proteome</keyword>
<accession>A0A8S3RSI8</accession>
<feature type="region of interest" description="Disordered" evidence="1">
    <location>
        <begin position="707"/>
        <end position="738"/>
    </location>
</feature>
<proteinExistence type="predicted"/>